<dbReference type="PROSITE" id="PS51257">
    <property type="entry name" value="PROKAR_LIPOPROTEIN"/>
    <property type="match status" value="1"/>
</dbReference>
<keyword evidence="2" id="KW-1185">Reference proteome</keyword>
<dbReference type="InterPro" id="IPR025345">
    <property type="entry name" value="DUF4249"/>
</dbReference>
<dbReference type="Pfam" id="PF14054">
    <property type="entry name" value="DUF4249"/>
    <property type="match status" value="1"/>
</dbReference>
<proteinExistence type="predicted"/>
<dbReference type="RefSeq" id="WP_105069792.1">
    <property type="nucleotide sequence ID" value="NZ_MTPW01000001.1"/>
</dbReference>
<organism evidence="1 2">
    <name type="scientific">Nonlabens arenilitoris</name>
    <dbReference type="NCBI Taxonomy" id="1217969"/>
    <lineage>
        <taxon>Bacteria</taxon>
        <taxon>Pseudomonadati</taxon>
        <taxon>Bacteroidota</taxon>
        <taxon>Flavobacteriia</taxon>
        <taxon>Flavobacteriales</taxon>
        <taxon>Flavobacteriaceae</taxon>
        <taxon>Nonlabens</taxon>
    </lineage>
</organism>
<evidence type="ECO:0000313" key="1">
    <source>
        <dbReference type="EMBL" id="PQJ30608.1"/>
    </source>
</evidence>
<gene>
    <name evidence="1" type="ORF">BST92_01045</name>
</gene>
<sequence length="269" mass="29914">MKKLFILLILSIGLFACEDVIELDLNNAAPKLVIDAALELHEDGFTDATVLLTRSSAFYQEDIVFVNNAAVIVSDPSGTDHIFTLTNPGLYKNVTLNIQNGETYVLTVIDGDDIYTATQAFVSTVPYTRVEQSEITGFGDFTEITGYFNDPAGEDNYYLFEYIDEYNIEVDISDDEFSDGNESLTAFFMEDLPVGTAITLTIKGIDRRGFTFYDTLIQQTADGGGGPFDTQPATVRGNIINTTNPENFPYGYFRVSERFEIEYTVVDNP</sequence>
<dbReference type="Proteomes" id="UP000239747">
    <property type="component" value="Unassembled WGS sequence"/>
</dbReference>
<dbReference type="OrthoDB" id="1430047at2"/>
<comment type="caution">
    <text evidence="1">The sequence shown here is derived from an EMBL/GenBank/DDBJ whole genome shotgun (WGS) entry which is preliminary data.</text>
</comment>
<name>A0A2S7U6H8_9FLAO</name>
<dbReference type="AlphaFoldDB" id="A0A2S7U6H8"/>
<protein>
    <recommendedName>
        <fullName evidence="3">DUF4249 domain-containing protein</fullName>
    </recommendedName>
</protein>
<reference evidence="1 2" key="1">
    <citation type="submission" date="2017-01" db="EMBL/GenBank/DDBJ databases">
        <title>Trade-off between light-utilization and light-protection in marine flavobacteria.</title>
        <authorList>
            <person name="Kumagai Y."/>
            <person name="Yoshizawa S."/>
            <person name="Kogure K."/>
            <person name="Iwasaki W."/>
        </authorList>
    </citation>
    <scope>NUCLEOTIDE SEQUENCE [LARGE SCALE GENOMIC DNA]</scope>
    <source>
        <strain evidence="1 2">KCTC 32109</strain>
    </source>
</reference>
<evidence type="ECO:0000313" key="2">
    <source>
        <dbReference type="Proteomes" id="UP000239747"/>
    </source>
</evidence>
<accession>A0A2S7U6H8</accession>
<dbReference type="EMBL" id="MTPW01000001">
    <property type="protein sequence ID" value="PQJ30608.1"/>
    <property type="molecule type" value="Genomic_DNA"/>
</dbReference>
<evidence type="ECO:0008006" key="3">
    <source>
        <dbReference type="Google" id="ProtNLM"/>
    </source>
</evidence>